<evidence type="ECO:0008006" key="4">
    <source>
        <dbReference type="Google" id="ProtNLM"/>
    </source>
</evidence>
<evidence type="ECO:0000313" key="2">
    <source>
        <dbReference type="EMBL" id="QGR19388.1"/>
    </source>
</evidence>
<dbReference type="InterPro" id="IPR013373">
    <property type="entry name" value="Flagellin/pilin_N_arc"/>
</dbReference>
<dbReference type="Proteomes" id="UP000423396">
    <property type="component" value="Chromosome"/>
</dbReference>
<organism evidence="2 3">
    <name type="scientific">Stygiolobus azoricus</name>
    <dbReference type="NCBI Taxonomy" id="41675"/>
    <lineage>
        <taxon>Archaea</taxon>
        <taxon>Thermoproteota</taxon>
        <taxon>Thermoprotei</taxon>
        <taxon>Sulfolobales</taxon>
        <taxon>Sulfolobaceae</taxon>
        <taxon>Stygiolobus</taxon>
    </lineage>
</organism>
<protein>
    <recommendedName>
        <fullName evidence="4">Flagellar biosynthesis protein FlaG</fullName>
    </recommendedName>
</protein>
<dbReference type="GeneID" id="42798390"/>
<proteinExistence type="predicted"/>
<keyword evidence="1" id="KW-0812">Transmembrane</keyword>
<dbReference type="NCBIfam" id="TIGR02537">
    <property type="entry name" value="arch_flag_Nterm"/>
    <property type="match status" value="1"/>
</dbReference>
<dbReference type="RefSeq" id="WP_156006110.1">
    <property type="nucleotide sequence ID" value="NZ_CP045483.1"/>
</dbReference>
<feature type="transmembrane region" description="Helical" evidence="1">
    <location>
        <begin position="12"/>
        <end position="32"/>
    </location>
</feature>
<keyword evidence="1" id="KW-1133">Transmembrane helix</keyword>
<gene>
    <name evidence="2" type="ORF">D1868_04925</name>
</gene>
<dbReference type="EMBL" id="CP045483">
    <property type="protein sequence ID" value="QGR19388.1"/>
    <property type="molecule type" value="Genomic_DNA"/>
</dbReference>
<dbReference type="NCBIfam" id="NF046073">
    <property type="entry name" value="UpsA"/>
    <property type="match status" value="1"/>
</dbReference>
<dbReference type="AlphaFoldDB" id="A0A650CNN5"/>
<dbReference type="OrthoDB" id="35933at2157"/>
<name>A0A650CNN5_9CREN</name>
<evidence type="ECO:0000313" key="3">
    <source>
        <dbReference type="Proteomes" id="UP000423396"/>
    </source>
</evidence>
<dbReference type="KEGG" id="sazo:D1868_04925"/>
<evidence type="ECO:0000256" key="1">
    <source>
        <dbReference type="SAM" id="Phobius"/>
    </source>
</evidence>
<keyword evidence="3" id="KW-1185">Reference proteome</keyword>
<sequence>MQHRSKKGISSILGTVIVLAITIALGGLLYAYSQGMFGNLTQNVNVNAQAQIIVNPSTSQAYLQLTLVNDGNVNVNITSVYVNGQQVPNFNLTSLLPGQTYQHVYLLKGVYNAGQYYTIIIYGTTGVGKQFSVTLNVLASETT</sequence>
<keyword evidence="1" id="KW-0472">Membrane</keyword>
<reference evidence="2 3" key="1">
    <citation type="submission" date="2019-10" db="EMBL/GenBank/DDBJ databases">
        <title>Genome Sequences from Six Type Strain Members of the Archaeal Family Sulfolobaceae: Acidianus ambivalens, Acidianus infernus, Metallosphaera prunae, Stygiolobus azoricus, Sulfolobus metallicus, and Sulfurisphaera ohwakuensis.</title>
        <authorList>
            <person name="Counts J.A."/>
            <person name="Kelly R.M."/>
        </authorList>
    </citation>
    <scope>NUCLEOTIDE SEQUENCE [LARGE SCALE GENOMIC DNA]</scope>
    <source>
        <strain evidence="2 3">FC6</strain>
    </source>
</reference>
<accession>A0A650CNN5</accession>